<dbReference type="GeneID" id="54572138"/>
<keyword evidence="5 9" id="KW-1133">Transmembrane helix</keyword>
<feature type="transmembrane region" description="Helical" evidence="9">
    <location>
        <begin position="249"/>
        <end position="270"/>
    </location>
</feature>
<name>A0A6A6BZ77_ZASCE</name>
<dbReference type="PROSITE" id="PS00216">
    <property type="entry name" value="SUGAR_TRANSPORT_1"/>
    <property type="match status" value="1"/>
</dbReference>
<evidence type="ECO:0000256" key="9">
    <source>
        <dbReference type="SAM" id="Phobius"/>
    </source>
</evidence>
<evidence type="ECO:0000256" key="4">
    <source>
        <dbReference type="ARBA" id="ARBA00022692"/>
    </source>
</evidence>
<dbReference type="InterPro" id="IPR003663">
    <property type="entry name" value="Sugar/inositol_transpt"/>
</dbReference>
<feature type="transmembrane region" description="Helical" evidence="9">
    <location>
        <begin position="72"/>
        <end position="92"/>
    </location>
</feature>
<evidence type="ECO:0000256" key="2">
    <source>
        <dbReference type="ARBA" id="ARBA00010992"/>
    </source>
</evidence>
<sequence>MDHNEKPTATSTGVHPVSDNDERRASVQELKEKDVYHSDLLVDQELMNNAFDAENREHEQGTWAAVKSHPMACFWAFIFCFTIVMESFDMFLNGNFVALPAFANKYGVMSEDGKMAIPTKWQSALFQSGQCGAFIGVLIAGPITNRLGYRWTTIIGLMLMNATIFISFFADSLTVLVIGQAFEGVPWGLFIANSPAYASEIVPISLRGACTATLQMSWSIGSIIVAGVTYATNQWTTQWAWRVPLALQWIFPTPLLILIFFAPESPWWLVRKGRKQEALRSLERLGRKGMTDSVEKLAMIERTVEIEAKIGGNPSLLDLVKGTDLRRTAITCLTYASQNFAGNLIANQATFFFEQAGMSTDFSFQLNLITTCLQFAANIGSWFLLSWFGRRTIYLWGTFTNAVFLFILGICASITQSHSTNYAQACFGVIISVVYAGSLGPATYTIIAETSSVRLRALSTGVGRAAYYIAEIPMIYLASRLLNPTGWNLAGKCGYVWGGTAVVCWVLAYFGLPELKGRSYREIDILFNRKVSARKFKRTQIDVKDND</sequence>
<dbReference type="Proteomes" id="UP000799537">
    <property type="component" value="Unassembled WGS sequence"/>
</dbReference>
<evidence type="ECO:0000313" key="11">
    <source>
        <dbReference type="EMBL" id="KAF2160015.1"/>
    </source>
</evidence>
<evidence type="ECO:0000259" key="10">
    <source>
        <dbReference type="PROSITE" id="PS50850"/>
    </source>
</evidence>
<dbReference type="InterPro" id="IPR005828">
    <property type="entry name" value="MFS_sugar_transport-like"/>
</dbReference>
<comment type="subcellular location">
    <subcellularLocation>
        <location evidence="1">Membrane</location>
        <topology evidence="1">Multi-pass membrane protein</topology>
    </subcellularLocation>
</comment>
<evidence type="ECO:0000256" key="5">
    <source>
        <dbReference type="ARBA" id="ARBA00022989"/>
    </source>
</evidence>
<feature type="transmembrane region" description="Helical" evidence="9">
    <location>
        <begin position="124"/>
        <end position="143"/>
    </location>
</feature>
<dbReference type="InterPro" id="IPR050360">
    <property type="entry name" value="MFS_Sugar_Transporters"/>
</dbReference>
<feature type="transmembrane region" description="Helical" evidence="9">
    <location>
        <begin position="494"/>
        <end position="512"/>
    </location>
</feature>
<comment type="similarity">
    <text evidence="2 7">Belongs to the major facilitator superfamily. Sugar transporter (TC 2.A.1.1) family.</text>
</comment>
<dbReference type="FunFam" id="1.20.1250.20:FF:000078">
    <property type="entry name" value="MFS maltose transporter, putative"/>
    <property type="match status" value="1"/>
</dbReference>
<dbReference type="AlphaFoldDB" id="A0A6A6BZ77"/>
<feature type="transmembrane region" description="Helical" evidence="9">
    <location>
        <begin position="155"/>
        <end position="179"/>
    </location>
</feature>
<dbReference type="PANTHER" id="PTHR48022:SF57">
    <property type="entry name" value="MALTOSE TRANSPORTER, PUTATIVE (AFU_ORTHOLOGUE AFUA_4G00150)-RELATED"/>
    <property type="match status" value="1"/>
</dbReference>
<evidence type="ECO:0000256" key="6">
    <source>
        <dbReference type="ARBA" id="ARBA00023136"/>
    </source>
</evidence>
<evidence type="ECO:0000313" key="12">
    <source>
        <dbReference type="Proteomes" id="UP000799537"/>
    </source>
</evidence>
<evidence type="ECO:0000256" key="1">
    <source>
        <dbReference type="ARBA" id="ARBA00004141"/>
    </source>
</evidence>
<keyword evidence="3 7" id="KW-0813">Transport</keyword>
<dbReference type="InterPro" id="IPR036259">
    <property type="entry name" value="MFS_trans_sf"/>
</dbReference>
<dbReference type="RefSeq" id="XP_033660904.1">
    <property type="nucleotide sequence ID" value="XM_033818866.1"/>
</dbReference>
<feature type="domain" description="Major facilitator superfamily (MFS) profile" evidence="10">
    <location>
        <begin position="75"/>
        <end position="516"/>
    </location>
</feature>
<organism evidence="11 12">
    <name type="scientific">Zasmidium cellare ATCC 36951</name>
    <dbReference type="NCBI Taxonomy" id="1080233"/>
    <lineage>
        <taxon>Eukaryota</taxon>
        <taxon>Fungi</taxon>
        <taxon>Dikarya</taxon>
        <taxon>Ascomycota</taxon>
        <taxon>Pezizomycotina</taxon>
        <taxon>Dothideomycetes</taxon>
        <taxon>Dothideomycetidae</taxon>
        <taxon>Mycosphaerellales</taxon>
        <taxon>Mycosphaerellaceae</taxon>
        <taxon>Zasmidium</taxon>
    </lineage>
</organism>
<dbReference type="InterPro" id="IPR020846">
    <property type="entry name" value="MFS_dom"/>
</dbReference>
<proteinExistence type="inferred from homology"/>
<dbReference type="InterPro" id="IPR005829">
    <property type="entry name" value="Sugar_transporter_CS"/>
</dbReference>
<evidence type="ECO:0000256" key="8">
    <source>
        <dbReference type="SAM" id="MobiDB-lite"/>
    </source>
</evidence>
<dbReference type="PANTHER" id="PTHR48022">
    <property type="entry name" value="PLASTIDIC GLUCOSE TRANSPORTER 4"/>
    <property type="match status" value="1"/>
</dbReference>
<dbReference type="PROSITE" id="PS00217">
    <property type="entry name" value="SUGAR_TRANSPORT_2"/>
    <property type="match status" value="1"/>
</dbReference>
<dbReference type="GO" id="GO:0005351">
    <property type="term" value="F:carbohydrate:proton symporter activity"/>
    <property type="evidence" value="ECO:0007669"/>
    <property type="project" value="TreeGrafter"/>
</dbReference>
<feature type="region of interest" description="Disordered" evidence="8">
    <location>
        <begin position="1"/>
        <end position="26"/>
    </location>
</feature>
<dbReference type="OrthoDB" id="6612291at2759"/>
<reference evidence="11" key="1">
    <citation type="journal article" date="2020" name="Stud. Mycol.">
        <title>101 Dothideomycetes genomes: a test case for predicting lifestyles and emergence of pathogens.</title>
        <authorList>
            <person name="Haridas S."/>
            <person name="Albert R."/>
            <person name="Binder M."/>
            <person name="Bloem J."/>
            <person name="Labutti K."/>
            <person name="Salamov A."/>
            <person name="Andreopoulos B."/>
            <person name="Baker S."/>
            <person name="Barry K."/>
            <person name="Bills G."/>
            <person name="Bluhm B."/>
            <person name="Cannon C."/>
            <person name="Castanera R."/>
            <person name="Culley D."/>
            <person name="Daum C."/>
            <person name="Ezra D."/>
            <person name="Gonzalez J."/>
            <person name="Henrissat B."/>
            <person name="Kuo A."/>
            <person name="Liang C."/>
            <person name="Lipzen A."/>
            <person name="Lutzoni F."/>
            <person name="Magnuson J."/>
            <person name="Mondo S."/>
            <person name="Nolan M."/>
            <person name="Ohm R."/>
            <person name="Pangilinan J."/>
            <person name="Park H.-J."/>
            <person name="Ramirez L."/>
            <person name="Alfaro M."/>
            <person name="Sun H."/>
            <person name="Tritt A."/>
            <person name="Yoshinaga Y."/>
            <person name="Zwiers L.-H."/>
            <person name="Turgeon B."/>
            <person name="Goodwin S."/>
            <person name="Spatafora J."/>
            <person name="Crous P."/>
            <person name="Grigoriev I."/>
        </authorList>
    </citation>
    <scope>NUCLEOTIDE SEQUENCE</scope>
    <source>
        <strain evidence="11">ATCC 36951</strain>
    </source>
</reference>
<dbReference type="EMBL" id="ML993631">
    <property type="protein sequence ID" value="KAF2160015.1"/>
    <property type="molecule type" value="Genomic_DNA"/>
</dbReference>
<gene>
    <name evidence="11" type="ORF">M409DRAFT_70721</name>
</gene>
<dbReference type="PROSITE" id="PS50850">
    <property type="entry name" value="MFS"/>
    <property type="match status" value="1"/>
</dbReference>
<accession>A0A6A6BZ77</accession>
<dbReference type="GO" id="GO:0016020">
    <property type="term" value="C:membrane"/>
    <property type="evidence" value="ECO:0007669"/>
    <property type="project" value="UniProtKB-SubCell"/>
</dbReference>
<evidence type="ECO:0000256" key="7">
    <source>
        <dbReference type="RuleBase" id="RU003346"/>
    </source>
</evidence>
<keyword evidence="12" id="KW-1185">Reference proteome</keyword>
<dbReference type="Gene3D" id="1.20.1250.20">
    <property type="entry name" value="MFS general substrate transporter like domains"/>
    <property type="match status" value="1"/>
</dbReference>
<keyword evidence="6 9" id="KW-0472">Membrane</keyword>
<dbReference type="Pfam" id="PF00083">
    <property type="entry name" value="Sugar_tr"/>
    <property type="match status" value="1"/>
</dbReference>
<dbReference type="NCBIfam" id="TIGR00879">
    <property type="entry name" value="SP"/>
    <property type="match status" value="1"/>
</dbReference>
<keyword evidence="4 9" id="KW-0812">Transmembrane</keyword>
<feature type="transmembrane region" description="Helical" evidence="9">
    <location>
        <begin position="393"/>
        <end position="416"/>
    </location>
</feature>
<protein>
    <recommendedName>
        <fullName evidence="10">Major facilitator superfamily (MFS) profile domain-containing protein</fullName>
    </recommendedName>
</protein>
<feature type="transmembrane region" description="Helical" evidence="9">
    <location>
        <begin position="422"/>
        <end position="444"/>
    </location>
</feature>
<dbReference type="SUPFAM" id="SSF103473">
    <property type="entry name" value="MFS general substrate transporter"/>
    <property type="match status" value="1"/>
</dbReference>
<evidence type="ECO:0000256" key="3">
    <source>
        <dbReference type="ARBA" id="ARBA00022448"/>
    </source>
</evidence>